<dbReference type="EMBL" id="AP009510">
    <property type="protein sequence ID" value="BAG13836.1"/>
    <property type="molecule type" value="Genomic_DNA"/>
</dbReference>
<dbReference type="STRING" id="471821.TGRD_353"/>
<dbReference type="Gene3D" id="2.40.40.10">
    <property type="entry name" value="RlpA-like domain"/>
    <property type="match status" value="1"/>
</dbReference>
<name>B1H004_ENDTX</name>
<feature type="transmembrane region" description="Helical" evidence="2">
    <location>
        <begin position="12"/>
        <end position="33"/>
    </location>
</feature>
<dbReference type="Proteomes" id="UP000001691">
    <property type="component" value="Chromosome"/>
</dbReference>
<evidence type="ECO:0000256" key="1">
    <source>
        <dbReference type="ARBA" id="ARBA00022729"/>
    </source>
</evidence>
<evidence type="ECO:0000313" key="4">
    <source>
        <dbReference type="EMBL" id="BAG13836.1"/>
    </source>
</evidence>
<accession>B1H004</accession>
<dbReference type="KEGG" id="rsd:TGRD_349"/>
<dbReference type="CDD" id="cd22786">
    <property type="entry name" value="DPBB_YuiC-like"/>
    <property type="match status" value="1"/>
</dbReference>
<organism evidence="4 5">
    <name type="scientific">Endomicrobium trichonymphae</name>
    <dbReference type="NCBI Taxonomy" id="1408204"/>
    <lineage>
        <taxon>Bacteria</taxon>
        <taxon>Pseudomonadati</taxon>
        <taxon>Elusimicrobiota</taxon>
        <taxon>Endomicrobiia</taxon>
        <taxon>Endomicrobiales</taxon>
        <taxon>Endomicrobiaceae</taxon>
        <taxon>Candidatus Endomicrobiellum</taxon>
    </lineage>
</organism>
<dbReference type="PANTHER" id="PTHR39160">
    <property type="entry name" value="CELL WALL-BINDING PROTEIN YOCH"/>
    <property type="match status" value="1"/>
</dbReference>
<dbReference type="RefSeq" id="WP_015423363.1">
    <property type="nucleotide sequence ID" value="NC_020419.1"/>
</dbReference>
<dbReference type="AlphaFoldDB" id="B1H004"/>
<proteinExistence type="predicted"/>
<dbReference type="GO" id="GO:0004553">
    <property type="term" value="F:hydrolase activity, hydrolyzing O-glycosyl compounds"/>
    <property type="evidence" value="ECO:0007669"/>
    <property type="project" value="InterPro"/>
</dbReference>
<dbReference type="GO" id="GO:0009254">
    <property type="term" value="P:peptidoglycan turnover"/>
    <property type="evidence" value="ECO:0007669"/>
    <property type="project" value="InterPro"/>
</dbReference>
<keyword evidence="2" id="KW-0472">Membrane</keyword>
<dbReference type="InterPro" id="IPR036908">
    <property type="entry name" value="RlpA-like_sf"/>
</dbReference>
<evidence type="ECO:0000259" key="3">
    <source>
        <dbReference type="Pfam" id="PF06725"/>
    </source>
</evidence>
<evidence type="ECO:0000256" key="2">
    <source>
        <dbReference type="SAM" id="Phobius"/>
    </source>
</evidence>
<dbReference type="GO" id="GO:0019867">
    <property type="term" value="C:outer membrane"/>
    <property type="evidence" value="ECO:0007669"/>
    <property type="project" value="InterPro"/>
</dbReference>
<feature type="domain" description="3D" evidence="3">
    <location>
        <begin position="213"/>
        <end position="271"/>
    </location>
</feature>
<keyword evidence="5" id="KW-1185">Reference proteome</keyword>
<dbReference type="InterPro" id="IPR010611">
    <property type="entry name" value="3D_dom"/>
</dbReference>
<keyword evidence="2" id="KW-0812">Transmembrane</keyword>
<dbReference type="PANTHER" id="PTHR39160:SF4">
    <property type="entry name" value="RESUSCITATION-PROMOTING FACTOR RPFB"/>
    <property type="match status" value="1"/>
</dbReference>
<dbReference type="HOGENOM" id="CLU_036884_0_0_0"/>
<sequence length="277" mass="31745">MNIRFFVNILKLSFIALGILVLASIFSAITLMFTRAYINTGEKTYTVKPYKNISLKTVLDKNGIFLNDDDIVSHDISKPIKPLQTVKIIHVTKEQKKIIENTPFKVTWSRKYNSNLRKVELQKGKEKNIIKTINKISYNGILYNTNVVNEQTMEREYSRLVLFKANNAIEKVYDLSKAKKIKMVATAYYPGDPLAWKDGTITFLGQKMQRGIVAVDPNVIPLKTRLFIPGYGYGYAGDKGSLIRGKRIDLGVNNAKEEKSWRFKDVNVYILEKSDKY</sequence>
<gene>
    <name evidence="4" type="ordered locus">TGRD_349</name>
</gene>
<keyword evidence="1" id="KW-0732">Signal</keyword>
<evidence type="ECO:0000313" key="5">
    <source>
        <dbReference type="Proteomes" id="UP000001691"/>
    </source>
</evidence>
<reference evidence="5" key="1">
    <citation type="journal article" date="2008" name="Proc. Natl. Acad. Sci. U.S.A.">
        <title>Complete genome of the uncultured termite group 1 bacteria in a single host protist cell.</title>
        <authorList>
            <person name="Hongoh Y."/>
            <person name="Sharma V.K."/>
            <person name="Prakash T."/>
            <person name="Noda S."/>
            <person name="Taylor T.D."/>
            <person name="Kudo T."/>
            <person name="Sakaki Y."/>
            <person name="Toyoda A."/>
            <person name="Hattori M."/>
            <person name="Ohkuma M."/>
        </authorList>
    </citation>
    <scope>NUCLEOTIDE SEQUENCE [LARGE SCALE GENOMIC DNA]</scope>
    <source>
        <strain evidence="5">Rs-D17 genomovar Ri2008</strain>
    </source>
</reference>
<dbReference type="InterPro" id="IPR051933">
    <property type="entry name" value="Resuscitation_pf_RpfB"/>
</dbReference>
<dbReference type="Pfam" id="PF06725">
    <property type="entry name" value="3D"/>
    <property type="match status" value="1"/>
</dbReference>
<protein>
    <submittedName>
        <fullName evidence="4">3D-domain protein</fullName>
    </submittedName>
</protein>
<keyword evidence="2" id="KW-1133">Transmembrane helix</keyword>